<sequence>MATQRPRANAVPRSGINDLIDAANSGDRFKLLEDDTILPANLTNPIHPIFRQLEGHHQIQLALQLASHFLLHDRLLQFFVPLLYGREIHDSKAAKTYLRDPLLHSSKARQAQLLSAVHQALQCLAHRLKISFIKQKKRRVYARTISNDVISPLASTCCSDFQTKVSPEIELSDDFLKFYKEPNGYAKASRCAKYRHDFLFATTLVHEVVHAVGVMRRGNLVEPHYRLDCPETEWGYAWENSMFGSILNPQDRSRHGTHLLMRKIWADANVANDNGGKEYCDVSMSWIAQWFRSETWNLIAEKGPTAIPPPMTHFRIQASQTLGAWIVYCDKPEVRKDIAALYSRWQGCEKLTSTIYYQRCTAAELQESKLPVPLRVREAPKHSAIHRLLSSSKPDPSMKLLHSITQKPLLPASATPVPAYRRSSPCNAKRKAQTDAVDDIEHSQMPTKRTRV</sequence>
<dbReference type="EMBL" id="JAPHNI010000316">
    <property type="protein sequence ID" value="KAJ8112550.1"/>
    <property type="molecule type" value="Genomic_DNA"/>
</dbReference>
<name>A0ACC2IBM7_9PLEO</name>
<comment type="caution">
    <text evidence="1">The sequence shown here is derived from an EMBL/GenBank/DDBJ whole genome shotgun (WGS) entry which is preliminary data.</text>
</comment>
<evidence type="ECO:0000313" key="2">
    <source>
        <dbReference type="Proteomes" id="UP001153331"/>
    </source>
</evidence>
<dbReference type="Proteomes" id="UP001153331">
    <property type="component" value="Unassembled WGS sequence"/>
</dbReference>
<evidence type="ECO:0000313" key="1">
    <source>
        <dbReference type="EMBL" id="KAJ8112550.1"/>
    </source>
</evidence>
<reference evidence="1" key="1">
    <citation type="submission" date="2022-11" db="EMBL/GenBank/DDBJ databases">
        <title>Genome Sequence of Boeremia exigua.</title>
        <authorList>
            <person name="Buettner E."/>
        </authorList>
    </citation>
    <scope>NUCLEOTIDE SEQUENCE</scope>
    <source>
        <strain evidence="1">CU02</strain>
    </source>
</reference>
<protein>
    <submittedName>
        <fullName evidence="1">Uncharacterized protein</fullName>
    </submittedName>
</protein>
<gene>
    <name evidence="1" type="ORF">OPT61_g5105</name>
</gene>
<accession>A0ACC2IBM7</accession>
<keyword evidence="2" id="KW-1185">Reference proteome</keyword>
<organism evidence="1 2">
    <name type="scientific">Boeremia exigua</name>
    <dbReference type="NCBI Taxonomy" id="749465"/>
    <lineage>
        <taxon>Eukaryota</taxon>
        <taxon>Fungi</taxon>
        <taxon>Dikarya</taxon>
        <taxon>Ascomycota</taxon>
        <taxon>Pezizomycotina</taxon>
        <taxon>Dothideomycetes</taxon>
        <taxon>Pleosporomycetidae</taxon>
        <taxon>Pleosporales</taxon>
        <taxon>Pleosporineae</taxon>
        <taxon>Didymellaceae</taxon>
        <taxon>Boeremia</taxon>
    </lineage>
</organism>
<proteinExistence type="predicted"/>